<sequence length="179" mass="19057">MRNKKTRKLPHQTGMSQLRVLSLGLAVTVILAGCNFGSDDDDKNVAPNAVSVDLTTQTETAIMDMLTATDDDGDSLIFSVGDEPTLGSVTVSDNGDFTYQPNPEVTGSDSFTFSVSDGINDPASGTVNITIEALTVSFSTQSRAAFAQQPQDEPLVTNGRSFTQDVEEPDAYNDLLPTN</sequence>
<accession>K6YFQ9</accession>
<dbReference type="PROSITE" id="PS51257">
    <property type="entry name" value="PROKAR_LIPOPROTEIN"/>
    <property type="match status" value="1"/>
</dbReference>
<organism evidence="2 3">
    <name type="scientific">Paraglaciecola polaris LMG 21857</name>
    <dbReference type="NCBI Taxonomy" id="1129793"/>
    <lineage>
        <taxon>Bacteria</taxon>
        <taxon>Pseudomonadati</taxon>
        <taxon>Pseudomonadota</taxon>
        <taxon>Gammaproteobacteria</taxon>
        <taxon>Alteromonadales</taxon>
        <taxon>Alteromonadaceae</taxon>
        <taxon>Paraglaciecola</taxon>
    </lineage>
</organism>
<comment type="caution">
    <text evidence="2">The sequence shown here is derived from an EMBL/GenBank/DDBJ whole genome shotgun (WGS) entry which is preliminary data.</text>
</comment>
<dbReference type="EMBL" id="BAER01000017">
    <property type="protein sequence ID" value="GAC31574.1"/>
    <property type="molecule type" value="Genomic_DNA"/>
</dbReference>
<name>K6YFQ9_9ALTE</name>
<protein>
    <recommendedName>
        <fullName evidence="4">Cadherin-like domain-containing protein</fullName>
    </recommendedName>
</protein>
<dbReference type="Proteomes" id="UP000006322">
    <property type="component" value="Unassembled WGS sequence"/>
</dbReference>
<evidence type="ECO:0000313" key="3">
    <source>
        <dbReference type="Proteomes" id="UP000006322"/>
    </source>
</evidence>
<evidence type="ECO:0000256" key="1">
    <source>
        <dbReference type="SAM" id="MobiDB-lite"/>
    </source>
</evidence>
<dbReference type="STRING" id="1129793.GPLA_0658"/>
<dbReference type="OrthoDB" id="5769598at2"/>
<dbReference type="RefSeq" id="WP_007103378.1">
    <property type="nucleotide sequence ID" value="NZ_BAER01000017.1"/>
</dbReference>
<reference evidence="3" key="1">
    <citation type="journal article" date="2014" name="Environ. Microbiol.">
        <title>Comparative genomics of the marine bacterial genus Glaciecola reveals the high degree of genomic diversity and genomic characteristic for cold adaptation.</title>
        <authorList>
            <person name="Qin Q.L."/>
            <person name="Xie B.B."/>
            <person name="Yu Y."/>
            <person name="Shu Y.L."/>
            <person name="Rong J.C."/>
            <person name="Zhang Y.J."/>
            <person name="Zhao D.L."/>
            <person name="Chen X.L."/>
            <person name="Zhang X.Y."/>
            <person name="Chen B."/>
            <person name="Zhou B.C."/>
            <person name="Zhang Y.Z."/>
        </authorList>
    </citation>
    <scope>NUCLEOTIDE SEQUENCE [LARGE SCALE GENOMIC DNA]</scope>
    <source>
        <strain evidence="3">LMG 21857</strain>
    </source>
</reference>
<keyword evidence="3" id="KW-1185">Reference proteome</keyword>
<gene>
    <name evidence="2" type="ORF">GPLA_0658</name>
</gene>
<dbReference type="Gene3D" id="2.60.40.3440">
    <property type="match status" value="1"/>
</dbReference>
<dbReference type="Pfam" id="PF17963">
    <property type="entry name" value="Big_9"/>
    <property type="match status" value="1"/>
</dbReference>
<proteinExistence type="predicted"/>
<dbReference type="AlphaFoldDB" id="K6YFQ9"/>
<evidence type="ECO:0000313" key="2">
    <source>
        <dbReference type="EMBL" id="GAC31574.1"/>
    </source>
</evidence>
<evidence type="ECO:0008006" key="4">
    <source>
        <dbReference type="Google" id="ProtNLM"/>
    </source>
</evidence>
<feature type="region of interest" description="Disordered" evidence="1">
    <location>
        <begin position="147"/>
        <end position="179"/>
    </location>
</feature>